<comment type="caution">
    <text evidence="3">The sequence shown here is derived from an EMBL/GenBank/DDBJ whole genome shotgun (WGS) entry which is preliminary data.</text>
</comment>
<dbReference type="OrthoDB" id="289937at2"/>
<gene>
    <name evidence="3" type="ORF">CWE06_09330</name>
</gene>
<feature type="domain" description="Flagellar protein FlgJ N-terminal" evidence="2">
    <location>
        <begin position="54"/>
        <end position="100"/>
    </location>
</feature>
<accession>A0A432VSA5</accession>
<proteinExistence type="predicted"/>
<organism evidence="3 4">
    <name type="scientific">Aliidiomarina haloalkalitolerans</name>
    <dbReference type="NCBI Taxonomy" id="859059"/>
    <lineage>
        <taxon>Bacteria</taxon>
        <taxon>Pseudomonadati</taxon>
        <taxon>Pseudomonadota</taxon>
        <taxon>Gammaproteobacteria</taxon>
        <taxon>Alteromonadales</taxon>
        <taxon>Idiomarinaceae</taxon>
        <taxon>Aliidiomarina</taxon>
    </lineage>
</organism>
<dbReference type="InterPro" id="IPR019301">
    <property type="entry name" value="Flagellar_prot_FlgJ_N"/>
</dbReference>
<evidence type="ECO:0000313" key="3">
    <source>
        <dbReference type="EMBL" id="RUO19224.1"/>
    </source>
</evidence>
<dbReference type="Proteomes" id="UP000288212">
    <property type="component" value="Unassembled WGS sequence"/>
</dbReference>
<dbReference type="EMBL" id="PIPI01000006">
    <property type="protein sequence ID" value="RUO19224.1"/>
    <property type="molecule type" value="Genomic_DNA"/>
</dbReference>
<reference evidence="3 4" key="1">
    <citation type="journal article" date="2011" name="Front. Microbiol.">
        <title>Genomic signatures of strain selection and enhancement in Bacillus atrophaeus var. globigii, a historical biowarfare simulant.</title>
        <authorList>
            <person name="Gibbons H.S."/>
            <person name="Broomall S.M."/>
            <person name="McNew L.A."/>
            <person name="Daligault H."/>
            <person name="Chapman C."/>
            <person name="Bruce D."/>
            <person name="Karavis M."/>
            <person name="Krepps M."/>
            <person name="McGregor P.A."/>
            <person name="Hong C."/>
            <person name="Park K.H."/>
            <person name="Akmal A."/>
            <person name="Feldman A."/>
            <person name="Lin J.S."/>
            <person name="Chang W.E."/>
            <person name="Higgs B.W."/>
            <person name="Demirev P."/>
            <person name="Lindquist J."/>
            <person name="Liem A."/>
            <person name="Fochler E."/>
            <person name="Read T.D."/>
            <person name="Tapia R."/>
            <person name="Johnson S."/>
            <person name="Bishop-Lilly K.A."/>
            <person name="Detter C."/>
            <person name="Han C."/>
            <person name="Sozhamannan S."/>
            <person name="Rosenzweig C.N."/>
            <person name="Skowronski E.W."/>
        </authorList>
    </citation>
    <scope>NUCLEOTIDE SEQUENCE [LARGE SCALE GENOMIC DNA]</scope>
    <source>
        <strain evidence="3 4">AK5</strain>
    </source>
</reference>
<sequence length="106" mass="11900">MADISVNNQLLGQRLAMDVTQLESIKTVNRHDPNAGLGQAAEEFEALFLHMMLKTMREASGPSELFDSHERDTLMSMHDEQLARHMATKGIGLAEQLVQQLKQPQK</sequence>
<name>A0A432VSA5_9GAMM</name>
<dbReference type="Pfam" id="PF10135">
    <property type="entry name" value="Rod-binding"/>
    <property type="match status" value="1"/>
</dbReference>
<keyword evidence="4" id="KW-1185">Reference proteome</keyword>
<dbReference type="PRINTS" id="PR01002">
    <property type="entry name" value="FLGFLGJ"/>
</dbReference>
<evidence type="ECO:0000256" key="1">
    <source>
        <dbReference type="ARBA" id="ARBA00022795"/>
    </source>
</evidence>
<evidence type="ECO:0000259" key="2">
    <source>
        <dbReference type="Pfam" id="PF10135"/>
    </source>
</evidence>
<dbReference type="GO" id="GO:0044781">
    <property type="term" value="P:bacterial-type flagellum organization"/>
    <property type="evidence" value="ECO:0007669"/>
    <property type="project" value="UniProtKB-KW"/>
</dbReference>
<dbReference type="RefSeq" id="WP_126793419.1">
    <property type="nucleotide sequence ID" value="NZ_PIPI01000006.1"/>
</dbReference>
<protein>
    <recommendedName>
        <fullName evidence="2">Flagellar protein FlgJ N-terminal domain-containing protein</fullName>
    </recommendedName>
</protein>
<keyword evidence="1" id="KW-1005">Bacterial flagellum biogenesis</keyword>
<evidence type="ECO:0000313" key="4">
    <source>
        <dbReference type="Proteomes" id="UP000288212"/>
    </source>
</evidence>
<dbReference type="AlphaFoldDB" id="A0A432VSA5"/>